<accession>X6LV55</accession>
<gene>
    <name evidence="2" type="ORF">RFI_32376</name>
</gene>
<proteinExistence type="predicted"/>
<name>X6LV55_RETFI</name>
<sequence length="314" mass="36450">MDLFLLLLSKTTFAYLDLKSLEKNLSKTANDRIINITSYFNIVENRQKLKAKFRTQHVSFFIRSIHSFVTVFLYDYLFKIKNFSSDKSQLKNFFQAALLIDLFYHNEKTKQKLTLKIRRKLLYNVDQFKKRGNGSVCTEKGLVLIADRDLVTNNAILVIAGPAFALGLCRVDQANTFPRETHVLILQSLLQQDVDKFNLREQIIQEKNTVNTGSIVSIDFNNISSIDTDGNNSDNNNQNETINKEQEQLRNKTLEQLLETENMQRLEYLTFQHHLVAICCRLNDSVLCDSHGNVSRQVDDVPPYRTIYNCTRRH</sequence>
<evidence type="ECO:0000313" key="2">
    <source>
        <dbReference type="EMBL" id="ETO05022.1"/>
    </source>
</evidence>
<protein>
    <submittedName>
        <fullName evidence="2">Uncharacterized protein</fullName>
    </submittedName>
</protein>
<comment type="caution">
    <text evidence="2">The sequence shown here is derived from an EMBL/GenBank/DDBJ whole genome shotgun (WGS) entry which is preliminary data.</text>
</comment>
<organism evidence="2 3">
    <name type="scientific">Reticulomyxa filosa</name>
    <dbReference type="NCBI Taxonomy" id="46433"/>
    <lineage>
        <taxon>Eukaryota</taxon>
        <taxon>Sar</taxon>
        <taxon>Rhizaria</taxon>
        <taxon>Retaria</taxon>
        <taxon>Foraminifera</taxon>
        <taxon>Monothalamids</taxon>
        <taxon>Reticulomyxidae</taxon>
        <taxon>Reticulomyxa</taxon>
    </lineage>
</organism>
<evidence type="ECO:0000256" key="1">
    <source>
        <dbReference type="SAM" id="Coils"/>
    </source>
</evidence>
<keyword evidence="3" id="KW-1185">Reference proteome</keyword>
<dbReference type="EMBL" id="ASPP01028629">
    <property type="protein sequence ID" value="ETO05022.1"/>
    <property type="molecule type" value="Genomic_DNA"/>
</dbReference>
<keyword evidence="1" id="KW-0175">Coiled coil</keyword>
<evidence type="ECO:0000313" key="3">
    <source>
        <dbReference type="Proteomes" id="UP000023152"/>
    </source>
</evidence>
<dbReference type="Proteomes" id="UP000023152">
    <property type="component" value="Unassembled WGS sequence"/>
</dbReference>
<reference evidence="2 3" key="1">
    <citation type="journal article" date="2013" name="Curr. Biol.">
        <title>The Genome of the Foraminiferan Reticulomyxa filosa.</title>
        <authorList>
            <person name="Glockner G."/>
            <person name="Hulsmann N."/>
            <person name="Schleicher M."/>
            <person name="Noegel A.A."/>
            <person name="Eichinger L."/>
            <person name="Gallinger C."/>
            <person name="Pawlowski J."/>
            <person name="Sierra R."/>
            <person name="Euteneuer U."/>
            <person name="Pillet L."/>
            <person name="Moustafa A."/>
            <person name="Platzer M."/>
            <person name="Groth M."/>
            <person name="Szafranski K."/>
            <person name="Schliwa M."/>
        </authorList>
    </citation>
    <scope>NUCLEOTIDE SEQUENCE [LARGE SCALE GENOMIC DNA]</scope>
</reference>
<dbReference type="AlphaFoldDB" id="X6LV55"/>
<feature type="coiled-coil region" evidence="1">
    <location>
        <begin position="232"/>
        <end position="264"/>
    </location>
</feature>